<keyword evidence="1" id="KW-0175">Coiled coil</keyword>
<protein>
    <submittedName>
        <fullName evidence="3">Uncharacterized protein</fullName>
    </submittedName>
</protein>
<accession>A0A4Z1GCP6</accession>
<dbReference type="EMBL" id="PQXK01000388">
    <property type="protein sequence ID" value="TGO31883.1"/>
    <property type="molecule type" value="Genomic_DNA"/>
</dbReference>
<evidence type="ECO:0000256" key="1">
    <source>
        <dbReference type="SAM" id="Coils"/>
    </source>
</evidence>
<reference evidence="3 4" key="1">
    <citation type="submission" date="2017-12" db="EMBL/GenBank/DDBJ databases">
        <title>Comparative genomics of Botrytis spp.</title>
        <authorList>
            <person name="Valero-Jimenez C.A."/>
            <person name="Tapia P."/>
            <person name="Veloso J."/>
            <person name="Silva-Moreno E."/>
            <person name="Staats M."/>
            <person name="Valdes J.H."/>
            <person name="Van Kan J.A.L."/>
        </authorList>
    </citation>
    <scope>NUCLEOTIDE SEQUENCE [LARGE SCALE GENOMIC DNA]</scope>
    <source>
        <strain evidence="3 4">Bh0001</strain>
    </source>
</reference>
<evidence type="ECO:0000313" key="4">
    <source>
        <dbReference type="Proteomes" id="UP000297814"/>
    </source>
</evidence>
<evidence type="ECO:0000313" key="3">
    <source>
        <dbReference type="EMBL" id="TGO31883.1"/>
    </source>
</evidence>
<feature type="coiled-coil region" evidence="1">
    <location>
        <begin position="61"/>
        <end position="96"/>
    </location>
</feature>
<name>A0A4Z1GCP6_9HELO</name>
<dbReference type="Proteomes" id="UP000297814">
    <property type="component" value="Unassembled WGS sequence"/>
</dbReference>
<keyword evidence="2" id="KW-0732">Signal</keyword>
<keyword evidence="4" id="KW-1185">Reference proteome</keyword>
<comment type="caution">
    <text evidence="3">The sequence shown here is derived from an EMBL/GenBank/DDBJ whole genome shotgun (WGS) entry which is preliminary data.</text>
</comment>
<gene>
    <name evidence="3" type="ORF">BHYA_0390g00060</name>
</gene>
<dbReference type="AlphaFoldDB" id="A0A4Z1GCP6"/>
<evidence type="ECO:0000256" key="2">
    <source>
        <dbReference type="SAM" id="SignalP"/>
    </source>
</evidence>
<feature type="chain" id="PRO_5021488853" evidence="2">
    <location>
        <begin position="17"/>
        <end position="118"/>
    </location>
</feature>
<organism evidence="3 4">
    <name type="scientific">Botrytis hyacinthi</name>
    <dbReference type="NCBI Taxonomy" id="278943"/>
    <lineage>
        <taxon>Eukaryota</taxon>
        <taxon>Fungi</taxon>
        <taxon>Dikarya</taxon>
        <taxon>Ascomycota</taxon>
        <taxon>Pezizomycotina</taxon>
        <taxon>Leotiomycetes</taxon>
        <taxon>Helotiales</taxon>
        <taxon>Sclerotiniaceae</taxon>
        <taxon>Botrytis</taxon>
    </lineage>
</organism>
<proteinExistence type="predicted"/>
<sequence>MNTILCILAAILAYEAVNLLLVSSGKMLGGFFEMKEKELQYAMNLKKEESEQALSLAKYNFEEICAERDRYKDDLAEMKLRNRELLNALLKNLSERGSGKGKPDVSGADEDFEVLLGL</sequence>
<feature type="signal peptide" evidence="2">
    <location>
        <begin position="1"/>
        <end position="16"/>
    </location>
</feature>